<evidence type="ECO:0000256" key="1">
    <source>
        <dbReference type="SAM" id="MobiDB-lite"/>
    </source>
</evidence>
<protein>
    <submittedName>
        <fullName evidence="2">Uncharacterized protein</fullName>
    </submittedName>
</protein>
<name>A0A9D4GZI8_DREPO</name>
<dbReference type="EMBL" id="JAIWYP010000005">
    <property type="protein sequence ID" value="KAH3826539.1"/>
    <property type="molecule type" value="Genomic_DNA"/>
</dbReference>
<feature type="region of interest" description="Disordered" evidence="1">
    <location>
        <begin position="58"/>
        <end position="81"/>
    </location>
</feature>
<reference evidence="2" key="2">
    <citation type="submission" date="2020-11" db="EMBL/GenBank/DDBJ databases">
        <authorList>
            <person name="McCartney M.A."/>
            <person name="Auch B."/>
            <person name="Kono T."/>
            <person name="Mallez S."/>
            <person name="Becker A."/>
            <person name="Gohl D.M."/>
            <person name="Silverstein K.A.T."/>
            <person name="Koren S."/>
            <person name="Bechman K.B."/>
            <person name="Herman A."/>
            <person name="Abrahante J.E."/>
            <person name="Garbe J."/>
        </authorList>
    </citation>
    <scope>NUCLEOTIDE SEQUENCE</scope>
    <source>
        <strain evidence="2">Duluth1</strain>
        <tissue evidence="2">Whole animal</tissue>
    </source>
</reference>
<dbReference type="AlphaFoldDB" id="A0A9D4GZI8"/>
<sequence length="81" mass="8787">MDSLGLQNVSMQDAIDSDYGCQTVAHIPRIARGSVEYAMPIPSSVYSYPFIYFNRSASGSMSEQTGSSKSKVKLADDEEGI</sequence>
<organism evidence="2 3">
    <name type="scientific">Dreissena polymorpha</name>
    <name type="common">Zebra mussel</name>
    <name type="synonym">Mytilus polymorpha</name>
    <dbReference type="NCBI Taxonomy" id="45954"/>
    <lineage>
        <taxon>Eukaryota</taxon>
        <taxon>Metazoa</taxon>
        <taxon>Spiralia</taxon>
        <taxon>Lophotrochozoa</taxon>
        <taxon>Mollusca</taxon>
        <taxon>Bivalvia</taxon>
        <taxon>Autobranchia</taxon>
        <taxon>Heteroconchia</taxon>
        <taxon>Euheterodonta</taxon>
        <taxon>Imparidentia</taxon>
        <taxon>Neoheterodontei</taxon>
        <taxon>Myida</taxon>
        <taxon>Dreissenoidea</taxon>
        <taxon>Dreissenidae</taxon>
        <taxon>Dreissena</taxon>
    </lineage>
</organism>
<feature type="compositionally biased region" description="Polar residues" evidence="1">
    <location>
        <begin position="58"/>
        <end position="69"/>
    </location>
</feature>
<evidence type="ECO:0000313" key="3">
    <source>
        <dbReference type="Proteomes" id="UP000828390"/>
    </source>
</evidence>
<evidence type="ECO:0000313" key="2">
    <source>
        <dbReference type="EMBL" id="KAH3826539.1"/>
    </source>
</evidence>
<proteinExistence type="predicted"/>
<reference evidence="2" key="1">
    <citation type="journal article" date="2019" name="bioRxiv">
        <title>The Genome of the Zebra Mussel, Dreissena polymorpha: A Resource for Invasive Species Research.</title>
        <authorList>
            <person name="McCartney M.A."/>
            <person name="Auch B."/>
            <person name="Kono T."/>
            <person name="Mallez S."/>
            <person name="Zhang Y."/>
            <person name="Obille A."/>
            <person name="Becker A."/>
            <person name="Abrahante J.E."/>
            <person name="Garbe J."/>
            <person name="Badalamenti J.P."/>
            <person name="Herman A."/>
            <person name="Mangelson H."/>
            <person name="Liachko I."/>
            <person name="Sullivan S."/>
            <person name="Sone E.D."/>
            <person name="Koren S."/>
            <person name="Silverstein K.A.T."/>
            <person name="Beckman K.B."/>
            <person name="Gohl D.M."/>
        </authorList>
    </citation>
    <scope>NUCLEOTIDE SEQUENCE</scope>
    <source>
        <strain evidence="2">Duluth1</strain>
        <tissue evidence="2">Whole animal</tissue>
    </source>
</reference>
<accession>A0A9D4GZI8</accession>
<comment type="caution">
    <text evidence="2">The sequence shown here is derived from an EMBL/GenBank/DDBJ whole genome shotgun (WGS) entry which is preliminary data.</text>
</comment>
<dbReference type="Proteomes" id="UP000828390">
    <property type="component" value="Unassembled WGS sequence"/>
</dbReference>
<gene>
    <name evidence="2" type="ORF">DPMN_128445</name>
</gene>
<keyword evidence="3" id="KW-1185">Reference proteome</keyword>